<gene>
    <name evidence="2" type="ORF">H920_08862</name>
</gene>
<proteinExistence type="inferred from homology"/>
<evidence type="ECO:0000313" key="2">
    <source>
        <dbReference type="EMBL" id="KFO29707.1"/>
    </source>
</evidence>
<protein>
    <recommendedName>
        <fullName evidence="1">Glucosamine 6-phosphate N-acetyltransferase</fullName>
        <ecNumber evidence="1">2.3.1.4</ecNumber>
    </recommendedName>
</protein>
<dbReference type="GO" id="GO:0006048">
    <property type="term" value="P:UDP-N-acetylglucosamine biosynthetic process"/>
    <property type="evidence" value="ECO:0007669"/>
    <property type="project" value="UniProtKB-UniRule"/>
</dbReference>
<dbReference type="UniPathway" id="UPA00113">
    <property type="reaction ID" value="UER00529"/>
</dbReference>
<dbReference type="Gene3D" id="3.40.630.30">
    <property type="match status" value="1"/>
</dbReference>
<evidence type="ECO:0000313" key="3">
    <source>
        <dbReference type="Proteomes" id="UP000028990"/>
    </source>
</evidence>
<reference evidence="2 3" key="1">
    <citation type="submission" date="2013-11" db="EMBL/GenBank/DDBJ databases">
        <title>The Damaraland mole rat (Fukomys damarensis) genome and evolution of African mole rats.</title>
        <authorList>
            <person name="Gladyshev V.N."/>
            <person name="Fang X."/>
        </authorList>
    </citation>
    <scope>NUCLEOTIDE SEQUENCE [LARGE SCALE GENOMIC DNA]</scope>
    <source>
        <tissue evidence="2">Liver</tissue>
    </source>
</reference>
<name>A0A091DF99_FUKDA</name>
<dbReference type="STRING" id="885580.ENSFDAP00000006144"/>
<organism evidence="2 3">
    <name type="scientific">Fukomys damarensis</name>
    <name type="common">Damaraland mole rat</name>
    <name type="synonym">Cryptomys damarensis</name>
    <dbReference type="NCBI Taxonomy" id="885580"/>
    <lineage>
        <taxon>Eukaryota</taxon>
        <taxon>Metazoa</taxon>
        <taxon>Chordata</taxon>
        <taxon>Craniata</taxon>
        <taxon>Vertebrata</taxon>
        <taxon>Euteleostomi</taxon>
        <taxon>Mammalia</taxon>
        <taxon>Eutheria</taxon>
        <taxon>Euarchontoglires</taxon>
        <taxon>Glires</taxon>
        <taxon>Rodentia</taxon>
        <taxon>Hystricomorpha</taxon>
        <taxon>Bathyergidae</taxon>
        <taxon>Fukomys</taxon>
    </lineage>
</organism>
<dbReference type="InterPro" id="IPR039143">
    <property type="entry name" value="GNPNAT1-like"/>
</dbReference>
<keyword evidence="1 2" id="KW-0808">Transferase</keyword>
<dbReference type="PANTHER" id="PTHR13355">
    <property type="entry name" value="GLUCOSAMINE 6-PHOSPHATE N-ACETYLTRANSFERASE"/>
    <property type="match status" value="1"/>
</dbReference>
<dbReference type="EC" id="2.3.1.4" evidence="1"/>
<comment type="catalytic activity">
    <reaction evidence="1">
        <text>D-glucosamine 6-phosphate + acetyl-CoA = N-acetyl-D-glucosamine 6-phosphate + CoA + H(+)</text>
        <dbReference type="Rhea" id="RHEA:10292"/>
        <dbReference type="ChEBI" id="CHEBI:15378"/>
        <dbReference type="ChEBI" id="CHEBI:57287"/>
        <dbReference type="ChEBI" id="CHEBI:57288"/>
        <dbReference type="ChEBI" id="CHEBI:57513"/>
        <dbReference type="ChEBI" id="CHEBI:58725"/>
        <dbReference type="EC" id="2.3.1.4"/>
    </reaction>
</comment>
<dbReference type="EMBL" id="KN122569">
    <property type="protein sequence ID" value="KFO29707.1"/>
    <property type="molecule type" value="Genomic_DNA"/>
</dbReference>
<comment type="subunit">
    <text evidence="1">Homodimer.</text>
</comment>
<accession>A0A091DF99</accession>
<dbReference type="Proteomes" id="UP000028990">
    <property type="component" value="Unassembled WGS sequence"/>
</dbReference>
<sequence>MKPDETPMFDPSLLREVDWSQNTATFSPAISPTHPGEGLVLRPLCTADLNRGFFKVLGQLTETGVVNPEQFMKSFEHMKKSGDYYVIVVEDLTLGQIVATATLIIEHKFIHSCAKDSPVQPLATDRQKPFSDDLEERLRTRTTGRLSPQCRVGGLEERVSSGSRVCGHVNNTSVYQFPVQKLVWLFRDLQMLQEESNYQGCKGLELIRKTTADPSPWTRTHL</sequence>
<dbReference type="GO" id="GO:0004343">
    <property type="term" value="F:glucosamine 6-phosphate N-acetyltransferase activity"/>
    <property type="evidence" value="ECO:0007669"/>
    <property type="project" value="UniProtKB-UniRule"/>
</dbReference>
<dbReference type="AlphaFoldDB" id="A0A091DF99"/>
<comment type="similarity">
    <text evidence="1">Belongs to the acetyltransferase family. GNA1 subfamily.</text>
</comment>
<comment type="pathway">
    <text evidence="1">Nucleotide-sugar biosynthesis; UDP-N-acetyl-alpha-D-glucosamine biosynthesis; N-acetyl-alpha-D-glucosamine 1-phosphate from alpha-D-glucosamine 6-phosphate (route I): step 1/2.</text>
</comment>
<evidence type="ECO:0000256" key="1">
    <source>
        <dbReference type="RuleBase" id="RU365086"/>
    </source>
</evidence>
<dbReference type="PANTHER" id="PTHR13355:SF11">
    <property type="entry name" value="GLUCOSAMINE 6-PHOSPHATE N-ACETYLTRANSFERASE"/>
    <property type="match status" value="1"/>
</dbReference>
<keyword evidence="1" id="KW-0012">Acyltransferase</keyword>
<keyword evidence="3" id="KW-1185">Reference proteome</keyword>
<dbReference type="eggNOG" id="KOG3396">
    <property type="taxonomic scope" value="Eukaryota"/>
</dbReference>